<evidence type="ECO:0000313" key="2">
    <source>
        <dbReference type="Proteomes" id="UP000176944"/>
    </source>
</evidence>
<dbReference type="Pfam" id="PF17914">
    <property type="entry name" value="HopA1"/>
    <property type="match status" value="1"/>
</dbReference>
<proteinExistence type="predicted"/>
<sequence length="355" mass="40634">MLFDNPFPNQQQAALEDIVNNIEIQSNFCINHPNYQPFAIPDETVVRFQQLPQDIQHKYLSLLLRNFIYGIYYNGYLRTPLALNTSRADIAPHQNLENNTLLGIDLEFYQRLHANNQGTGYFDPNWQVISEETDGSIAVTKGSLTMHIEREIHLKSEEKSATIGSIVAIRMPKNLMQNGFYVAVGNVGQERQANGDIDSKTARIYFNLTPDGALAVMDSMTKYLNAAAIPFTFKVLYNPSEYKRHDCGVLYFERCDSEVVFGVMQTIYLANRCHFRPEVPLFTKFLAPGLSFAEEPTQKFTSQESFGMNRCQIVANGLMQAWQNGNNTPEERLNAIRQQFSQLGIEWERPYLNHH</sequence>
<evidence type="ECO:0000313" key="1">
    <source>
        <dbReference type="EMBL" id="AOY82565.1"/>
    </source>
</evidence>
<organism evidence="1 2">
    <name type="scientific">Moorena producens (strain JHB)</name>
    <dbReference type="NCBI Taxonomy" id="1454205"/>
    <lineage>
        <taxon>Bacteria</taxon>
        <taxon>Bacillati</taxon>
        <taxon>Cyanobacteriota</taxon>
        <taxon>Cyanophyceae</taxon>
        <taxon>Coleofasciculales</taxon>
        <taxon>Coleofasciculaceae</taxon>
        <taxon>Moorena</taxon>
    </lineage>
</organism>
<dbReference type="InterPro" id="IPR040871">
    <property type="entry name" value="HopA1"/>
</dbReference>
<gene>
    <name evidence="1" type="ORF">BJP36_24260</name>
</gene>
<protein>
    <submittedName>
        <fullName evidence="1">T3SS effector HopA1 family protein</fullName>
    </submittedName>
</protein>
<dbReference type="Proteomes" id="UP000176944">
    <property type="component" value="Chromosome"/>
</dbReference>
<name>A0A1D9G4Z2_MOOP1</name>
<dbReference type="EMBL" id="CP017708">
    <property type="protein sequence ID" value="AOY82565.1"/>
    <property type="molecule type" value="Genomic_DNA"/>
</dbReference>
<reference evidence="2" key="1">
    <citation type="submission" date="2016-10" db="EMBL/GenBank/DDBJ databases">
        <title>Comparative genomics uncovers the prolific and rare metabolic potential of the cyanobacterial genus Moorea.</title>
        <authorList>
            <person name="Leao T."/>
            <person name="Castelao G."/>
            <person name="Korobeynikov A."/>
            <person name="Monroe E.A."/>
            <person name="Podell S."/>
            <person name="Glukhov E."/>
            <person name="Allen E."/>
            <person name="Gerwick W.H."/>
            <person name="Gerwick L."/>
        </authorList>
    </citation>
    <scope>NUCLEOTIDE SEQUENCE [LARGE SCALE GENOMIC DNA]</scope>
    <source>
        <strain evidence="2">JHB</strain>
    </source>
</reference>
<accession>A0A1D9G4Z2</accession>
<dbReference type="AlphaFoldDB" id="A0A1D9G4Z2"/>